<dbReference type="Pfam" id="PF06985">
    <property type="entry name" value="HET"/>
    <property type="match status" value="1"/>
</dbReference>
<protein>
    <recommendedName>
        <fullName evidence="1">Heterokaryon incompatibility domain-containing protein</fullName>
    </recommendedName>
</protein>
<feature type="domain" description="Heterokaryon incompatibility" evidence="1">
    <location>
        <begin position="51"/>
        <end position="214"/>
    </location>
</feature>
<reference evidence="2 3" key="1">
    <citation type="submission" date="2019-06" db="EMBL/GenBank/DDBJ databases">
        <authorList>
            <person name="Broberg M."/>
        </authorList>
    </citation>
    <scope>NUCLEOTIDE SEQUENCE [LARGE SCALE GENOMIC DNA]</scope>
</reference>
<dbReference type="InterPro" id="IPR052895">
    <property type="entry name" value="HetReg/Transcr_Mod"/>
</dbReference>
<dbReference type="PANTHER" id="PTHR24148:SF64">
    <property type="entry name" value="HETEROKARYON INCOMPATIBILITY DOMAIN-CONTAINING PROTEIN"/>
    <property type="match status" value="1"/>
</dbReference>
<evidence type="ECO:0000313" key="3">
    <source>
        <dbReference type="Proteomes" id="UP000766486"/>
    </source>
</evidence>
<comment type="caution">
    <text evidence="2">The sequence shown here is derived from an EMBL/GenBank/DDBJ whole genome shotgun (WGS) entry which is preliminary data.</text>
</comment>
<keyword evidence="3" id="KW-1185">Reference proteome</keyword>
<dbReference type="Proteomes" id="UP000766486">
    <property type="component" value="Unassembled WGS sequence"/>
</dbReference>
<dbReference type="PANTHER" id="PTHR24148">
    <property type="entry name" value="ANKYRIN REPEAT DOMAIN-CONTAINING PROTEIN 39 HOMOLOG-RELATED"/>
    <property type="match status" value="1"/>
</dbReference>
<dbReference type="EMBL" id="CABFNS010001110">
    <property type="protein sequence ID" value="VUC38131.1"/>
    <property type="molecule type" value="Genomic_DNA"/>
</dbReference>
<accession>A0ABY6V680</accession>
<gene>
    <name evidence="2" type="ORF">CLO192961_LOCUS494336</name>
</gene>
<dbReference type="InterPro" id="IPR010730">
    <property type="entry name" value="HET"/>
</dbReference>
<evidence type="ECO:0000259" key="1">
    <source>
        <dbReference type="Pfam" id="PF06985"/>
    </source>
</evidence>
<dbReference type="Pfam" id="PF26639">
    <property type="entry name" value="Het-6_barrel"/>
    <property type="match status" value="1"/>
</dbReference>
<sequence>MPQPNVSQPVYHYQALPRSRFIRILVLFPGAGDDPIRVSLEVAFLDDEPEFEAISYVWGDPTSREDIHCDDVRISVTANLHAALHNFRLEDKPRRLWADALCINQEDLGEKSFHVRMMHTVYQSCVRCLVWLGAPDAHSDIALDLIHEITLLYTQRLGITVDQADHHLDQEGRDPTLAQQIGFEGLPPKDSERWSSLFQFLCRPWFSRVWVIQEAYFSPDIVFFCGNRTTTYAPLYFAADWTLVNGTKLGFRQTPNQVDYSTSMRFNVMIMRPDNWTRENRSLESLLNGCKRFGATNLRDKVYALMHLPAFKREYPDIQPDYRLSVEETYVDVTMASIRRNKDFAVLTRVDRELGDQIPALQLPSWVPRWNRDDETSSASSTWYDFYAAGKTEPSTESSLSSFSATPLSGHRLQVAGFEFDRVEDVAELTFVLGYNATPPAKPHFSPVRPWGRYDPDSVTGPYATAPAIVDAYAMTMTAMCREFEGFYPLHCAPENENHHRSDFVAWLQWLRGPDREECLRDGDSHYPPGLYSDERPFLPDTTDEELEVFYTRYNRMVRMYNLGRKLIRTRNGFLGTGSHELQVGDLICVFFGSAVPFILRPREGGDGFILVGDAYVHGIMNGEALGMLEKGSFTKKNFIIH</sequence>
<proteinExistence type="predicted"/>
<organism evidence="2 3">
    <name type="scientific">Bionectria ochroleuca</name>
    <name type="common">Gliocladium roseum</name>
    <dbReference type="NCBI Taxonomy" id="29856"/>
    <lineage>
        <taxon>Eukaryota</taxon>
        <taxon>Fungi</taxon>
        <taxon>Dikarya</taxon>
        <taxon>Ascomycota</taxon>
        <taxon>Pezizomycotina</taxon>
        <taxon>Sordariomycetes</taxon>
        <taxon>Hypocreomycetidae</taxon>
        <taxon>Hypocreales</taxon>
        <taxon>Bionectriaceae</taxon>
        <taxon>Clonostachys</taxon>
    </lineage>
</organism>
<evidence type="ECO:0000313" key="2">
    <source>
        <dbReference type="EMBL" id="VUC38131.1"/>
    </source>
</evidence>
<name>A0ABY6V680_BIOOC</name>